<evidence type="ECO:0000313" key="2">
    <source>
        <dbReference type="Proteomes" id="UP000285860"/>
    </source>
</evidence>
<accession>A0A420N1P1</accession>
<comment type="caution">
    <text evidence="1">The sequence shown here is derived from an EMBL/GenBank/DDBJ whole genome shotgun (WGS) entry which is preliminary data.</text>
</comment>
<dbReference type="VEuPathDB" id="FungiDB:FOMG_17681"/>
<dbReference type="VEuPathDB" id="FungiDB:HZS61_011149"/>
<dbReference type="VEuPathDB" id="FungiDB:FOC4_g10013348"/>
<dbReference type="VEuPathDB" id="FungiDB:FOZG_17205"/>
<proteinExistence type="predicted"/>
<dbReference type="InterPro" id="IPR046486">
    <property type="entry name" value="DUF6579"/>
</dbReference>
<dbReference type="EMBL" id="MRCY01001138">
    <property type="protein sequence ID" value="RKK74178.1"/>
    <property type="molecule type" value="Genomic_DNA"/>
</dbReference>
<organism evidence="1 2">
    <name type="scientific">Fusarium oxysporum</name>
    <name type="common">Fusarium vascular wilt</name>
    <dbReference type="NCBI Taxonomy" id="5507"/>
    <lineage>
        <taxon>Eukaryota</taxon>
        <taxon>Fungi</taxon>
        <taxon>Dikarya</taxon>
        <taxon>Ascomycota</taxon>
        <taxon>Pezizomycotina</taxon>
        <taxon>Sordariomycetes</taxon>
        <taxon>Hypocreomycetidae</taxon>
        <taxon>Hypocreales</taxon>
        <taxon>Nectriaceae</taxon>
        <taxon>Fusarium</taxon>
        <taxon>Fusarium oxysporum species complex</taxon>
    </lineage>
</organism>
<dbReference type="Pfam" id="PF20219">
    <property type="entry name" value="DUF6579"/>
    <property type="match status" value="1"/>
</dbReference>
<dbReference type="VEuPathDB" id="FungiDB:FOXG_06944"/>
<evidence type="ECO:0000313" key="1">
    <source>
        <dbReference type="EMBL" id="RKK74178.1"/>
    </source>
</evidence>
<dbReference type="AlphaFoldDB" id="A0A420N1P1"/>
<gene>
    <name evidence="1" type="ORF">BFJ68_g18173</name>
</gene>
<protein>
    <submittedName>
        <fullName evidence="1">Uncharacterized protein</fullName>
    </submittedName>
</protein>
<name>A0A420N1P1_FUSOX</name>
<reference evidence="1 2" key="1">
    <citation type="journal article" date="2018" name="Sci. Rep.">
        <title>Characterisation of pathogen-specific regions and novel effector candidates in Fusarium oxysporum f. sp. cepae.</title>
        <authorList>
            <person name="Armitage A.D."/>
            <person name="Taylor A."/>
            <person name="Sobczyk M.K."/>
            <person name="Baxter L."/>
            <person name="Greenfield B.P."/>
            <person name="Bates H.J."/>
            <person name="Wilson F."/>
            <person name="Jackson A.C."/>
            <person name="Ott S."/>
            <person name="Harrison R.J."/>
            <person name="Clarkson J.P."/>
        </authorList>
    </citation>
    <scope>NUCLEOTIDE SEQUENCE [LARGE SCALE GENOMIC DNA]</scope>
    <source>
        <strain evidence="1 2">Fo_A28</strain>
    </source>
</reference>
<dbReference type="Proteomes" id="UP000285860">
    <property type="component" value="Unassembled WGS sequence"/>
</dbReference>
<dbReference type="VEuPathDB" id="FungiDB:FOC1_g10010785"/>
<dbReference type="VEuPathDB" id="FungiDB:FOIG_09357"/>
<sequence>MNVAVPRTIPSLPYQQALILARQLGPLVLGLSQLLTQRGERRASRQQEQTYQEVRDALPQLLSGIQAREIRVVPNAFNSTPAFLAYFEAAALGSISLVLLDVARAIRRVGASLDAIRSELEIANVARVQGWGHGGFGAYVHRFVQNEMAAVDGTQDGQHHCFYVWHPDSDWYPAFEGRQAEDPLGPAFGGYPHDLATICLRMRADGEAFIATTDYGRAAVFHLVIPAYYPLVMDHPIAFADELLPLVITGGRHRGADLVWFAIRRDPREERLHLNFVGLLPQNQGNLAMTGGYVGFVGSLLGAVGCSVTATAFPPCAPIAGIVIESFIASALASWTSMASGIVYDVLTQESIQILGDPIFLE</sequence>